<comment type="caution">
    <text evidence="3">The sequence shown here is derived from an EMBL/GenBank/DDBJ whole genome shotgun (WGS) entry which is preliminary data.</text>
</comment>
<feature type="region of interest" description="Disordered" evidence="2">
    <location>
        <begin position="126"/>
        <end position="149"/>
    </location>
</feature>
<dbReference type="Pfam" id="PF00023">
    <property type="entry name" value="Ank"/>
    <property type="match status" value="1"/>
</dbReference>
<dbReference type="PROSITE" id="PS50297">
    <property type="entry name" value="ANK_REP_REGION"/>
    <property type="match status" value="1"/>
</dbReference>
<dbReference type="InterPro" id="IPR002110">
    <property type="entry name" value="Ankyrin_rpt"/>
</dbReference>
<gene>
    <name evidence="3" type="ORF">ACN38_g3170</name>
</gene>
<accession>A0A0M8P5K4</accession>
<dbReference type="InterPro" id="IPR036770">
    <property type="entry name" value="Ankyrin_rpt-contain_sf"/>
</dbReference>
<dbReference type="Gene3D" id="1.25.40.20">
    <property type="entry name" value="Ankyrin repeat-containing domain"/>
    <property type="match status" value="1"/>
</dbReference>
<dbReference type="Proteomes" id="UP000037696">
    <property type="component" value="Unassembled WGS sequence"/>
</dbReference>
<feature type="repeat" description="ANK" evidence="1">
    <location>
        <begin position="90"/>
        <end position="116"/>
    </location>
</feature>
<dbReference type="STRING" id="229535.A0A0M8P5K4"/>
<keyword evidence="1" id="KW-0040">ANK repeat</keyword>
<keyword evidence="4" id="KW-1185">Reference proteome</keyword>
<dbReference type="SUPFAM" id="SSF48403">
    <property type="entry name" value="Ankyrin repeat"/>
    <property type="match status" value="1"/>
</dbReference>
<dbReference type="OrthoDB" id="341259at2759"/>
<dbReference type="PROSITE" id="PS50088">
    <property type="entry name" value="ANK_REPEAT"/>
    <property type="match status" value="1"/>
</dbReference>
<reference evidence="3 4" key="1">
    <citation type="submission" date="2015-08" db="EMBL/GenBank/DDBJ databases">
        <title>Genome sequencing of Penicillium nordicum.</title>
        <authorList>
            <person name="Nguyen H.D."/>
            <person name="Seifert K.A."/>
        </authorList>
    </citation>
    <scope>NUCLEOTIDE SEQUENCE [LARGE SCALE GENOMIC DNA]</scope>
    <source>
        <strain evidence="3 4">DAOMC 185683</strain>
    </source>
</reference>
<evidence type="ECO:0000313" key="4">
    <source>
        <dbReference type="Proteomes" id="UP000037696"/>
    </source>
</evidence>
<proteinExistence type="predicted"/>
<name>A0A0M8P5K4_9EURO</name>
<evidence type="ECO:0000256" key="1">
    <source>
        <dbReference type="PROSITE-ProRule" id="PRU00023"/>
    </source>
</evidence>
<dbReference type="EMBL" id="LHQQ01000037">
    <property type="protein sequence ID" value="KOS45866.1"/>
    <property type="molecule type" value="Genomic_DNA"/>
</dbReference>
<evidence type="ECO:0000256" key="2">
    <source>
        <dbReference type="SAM" id="MobiDB-lite"/>
    </source>
</evidence>
<dbReference type="AlphaFoldDB" id="A0A0M8P5K4"/>
<sequence length="149" mass="16419">MRRLTTENLDEGLQLATEEAHPDVVAALFDAGARATSAKDRLAGRQPQMPGIIRQFFDHGLDPNASASDGQPFLCLLSNTALRPRIPHKTWGTPLHRAIDLGLPNIIKVLLDAGADRPAGMRYHDESPLQMAERSQHPKKQAMLDLLRS</sequence>
<protein>
    <submittedName>
        <fullName evidence="3">Uncharacterized protein</fullName>
    </submittedName>
</protein>
<evidence type="ECO:0000313" key="3">
    <source>
        <dbReference type="EMBL" id="KOS45866.1"/>
    </source>
</evidence>
<organism evidence="3 4">
    <name type="scientific">Penicillium nordicum</name>
    <dbReference type="NCBI Taxonomy" id="229535"/>
    <lineage>
        <taxon>Eukaryota</taxon>
        <taxon>Fungi</taxon>
        <taxon>Dikarya</taxon>
        <taxon>Ascomycota</taxon>
        <taxon>Pezizomycotina</taxon>
        <taxon>Eurotiomycetes</taxon>
        <taxon>Eurotiomycetidae</taxon>
        <taxon>Eurotiales</taxon>
        <taxon>Aspergillaceae</taxon>
        <taxon>Penicillium</taxon>
    </lineage>
</organism>